<keyword evidence="2" id="KW-1185">Reference proteome</keyword>
<evidence type="ECO:0000313" key="2">
    <source>
        <dbReference type="Proteomes" id="UP000315003"/>
    </source>
</evidence>
<gene>
    <name evidence="1" type="ORF">SV7mr_42620</name>
</gene>
<protein>
    <submittedName>
        <fullName evidence="1">Uncharacterized protein</fullName>
    </submittedName>
</protein>
<dbReference type="EMBL" id="CP036272">
    <property type="protein sequence ID" value="QDT61723.1"/>
    <property type="molecule type" value="Genomic_DNA"/>
</dbReference>
<dbReference type="AlphaFoldDB" id="A0A517T070"/>
<sequence length="68" mass="7628">MGVACWKQMTLPIWQCAVCSKIVSKAGWVRSHNQKLRAAFQDLFLGRSMFRGIEDIGAVRSGLMLSEL</sequence>
<proteinExistence type="predicted"/>
<accession>A0A517T070</accession>
<reference evidence="1 2" key="1">
    <citation type="submission" date="2019-02" db="EMBL/GenBank/DDBJ databases">
        <title>Deep-cultivation of Planctomycetes and their phenomic and genomic characterization uncovers novel biology.</title>
        <authorList>
            <person name="Wiegand S."/>
            <person name="Jogler M."/>
            <person name="Boedeker C."/>
            <person name="Pinto D."/>
            <person name="Vollmers J."/>
            <person name="Rivas-Marin E."/>
            <person name="Kohn T."/>
            <person name="Peeters S.H."/>
            <person name="Heuer A."/>
            <person name="Rast P."/>
            <person name="Oberbeckmann S."/>
            <person name="Bunk B."/>
            <person name="Jeske O."/>
            <person name="Meyerdierks A."/>
            <person name="Storesund J.E."/>
            <person name="Kallscheuer N."/>
            <person name="Luecker S."/>
            <person name="Lage O.M."/>
            <person name="Pohl T."/>
            <person name="Merkel B.J."/>
            <person name="Hornburger P."/>
            <person name="Mueller R.-W."/>
            <person name="Bruemmer F."/>
            <person name="Labrenz M."/>
            <person name="Spormann A.M."/>
            <person name="Op den Camp H."/>
            <person name="Overmann J."/>
            <person name="Amann R."/>
            <person name="Jetten M.S.M."/>
            <person name="Mascher T."/>
            <person name="Medema M.H."/>
            <person name="Devos D.P."/>
            <person name="Kaster A.-K."/>
            <person name="Ovreas L."/>
            <person name="Rohde M."/>
            <person name="Galperin M.Y."/>
            <person name="Jogler C."/>
        </authorList>
    </citation>
    <scope>NUCLEOTIDE SEQUENCE [LARGE SCALE GENOMIC DNA]</scope>
    <source>
        <strain evidence="1 2">SV_7m_r</strain>
    </source>
</reference>
<organism evidence="1 2">
    <name type="scientific">Stieleria bergensis</name>
    <dbReference type="NCBI Taxonomy" id="2528025"/>
    <lineage>
        <taxon>Bacteria</taxon>
        <taxon>Pseudomonadati</taxon>
        <taxon>Planctomycetota</taxon>
        <taxon>Planctomycetia</taxon>
        <taxon>Pirellulales</taxon>
        <taxon>Pirellulaceae</taxon>
        <taxon>Stieleria</taxon>
    </lineage>
</organism>
<dbReference type="Proteomes" id="UP000315003">
    <property type="component" value="Chromosome"/>
</dbReference>
<name>A0A517T070_9BACT</name>
<evidence type="ECO:0000313" key="1">
    <source>
        <dbReference type="EMBL" id="QDT61723.1"/>
    </source>
</evidence>